<accession>A0A834THG8</accession>
<protein>
    <submittedName>
        <fullName evidence="1">Multidrug resistance protein</fullName>
    </submittedName>
</protein>
<sequence>MESGTTGKHENQQIVATASYASDFSVFMPGMQLPNYISLPAPLPCSREGIHWPLHEHGFVFD</sequence>
<proteinExistence type="predicted"/>
<keyword evidence="2" id="KW-1185">Reference proteome</keyword>
<reference evidence="1" key="1">
    <citation type="submission" date="2020-09" db="EMBL/GenBank/DDBJ databases">
        <title>Genome-Enabled Discovery of Anthraquinone Biosynthesis in Senna tora.</title>
        <authorList>
            <person name="Kang S.-H."/>
            <person name="Pandey R.P."/>
            <person name="Lee C.-M."/>
            <person name="Sim J.-S."/>
            <person name="Jeong J.-T."/>
            <person name="Choi B.-S."/>
            <person name="Jung M."/>
            <person name="Ginzburg D."/>
            <person name="Zhao K."/>
            <person name="Won S.Y."/>
            <person name="Oh T.-J."/>
            <person name="Yu Y."/>
            <person name="Kim N.-H."/>
            <person name="Lee O.R."/>
            <person name="Lee T.-H."/>
            <person name="Bashyal P."/>
            <person name="Kim T.-S."/>
            <person name="Lee W.-H."/>
            <person name="Kawkins C."/>
            <person name="Kim C.-K."/>
            <person name="Kim J.S."/>
            <person name="Ahn B.O."/>
            <person name="Rhee S.Y."/>
            <person name="Sohng J.K."/>
        </authorList>
    </citation>
    <scope>NUCLEOTIDE SEQUENCE</scope>
    <source>
        <tissue evidence="1">Leaf</tissue>
    </source>
</reference>
<evidence type="ECO:0000313" key="2">
    <source>
        <dbReference type="Proteomes" id="UP000634136"/>
    </source>
</evidence>
<gene>
    <name evidence="1" type="ORF">G2W53_026691</name>
</gene>
<dbReference type="EMBL" id="JAAIUW010000008">
    <property type="protein sequence ID" value="KAF7821236.1"/>
    <property type="molecule type" value="Genomic_DNA"/>
</dbReference>
<dbReference type="OrthoDB" id="770781at2759"/>
<dbReference type="Proteomes" id="UP000634136">
    <property type="component" value="Unassembled WGS sequence"/>
</dbReference>
<dbReference type="PANTHER" id="PTHR33728">
    <property type="entry name" value="CTTNBP 2 AMINO-TERMINAL-LIKE PROTEIN"/>
    <property type="match status" value="1"/>
</dbReference>
<organism evidence="1 2">
    <name type="scientific">Senna tora</name>
    <dbReference type="NCBI Taxonomy" id="362788"/>
    <lineage>
        <taxon>Eukaryota</taxon>
        <taxon>Viridiplantae</taxon>
        <taxon>Streptophyta</taxon>
        <taxon>Embryophyta</taxon>
        <taxon>Tracheophyta</taxon>
        <taxon>Spermatophyta</taxon>
        <taxon>Magnoliopsida</taxon>
        <taxon>eudicotyledons</taxon>
        <taxon>Gunneridae</taxon>
        <taxon>Pentapetalae</taxon>
        <taxon>rosids</taxon>
        <taxon>fabids</taxon>
        <taxon>Fabales</taxon>
        <taxon>Fabaceae</taxon>
        <taxon>Caesalpinioideae</taxon>
        <taxon>Cassia clade</taxon>
        <taxon>Senna</taxon>
    </lineage>
</organism>
<dbReference type="AlphaFoldDB" id="A0A834THG8"/>
<comment type="caution">
    <text evidence="1">The sequence shown here is derived from an EMBL/GenBank/DDBJ whole genome shotgun (WGS) entry which is preliminary data.</text>
</comment>
<name>A0A834THG8_9FABA</name>
<dbReference type="PANTHER" id="PTHR33728:SF3">
    <property type="entry name" value="MULTIDRUG RESISTANCE PROTEIN"/>
    <property type="match status" value="1"/>
</dbReference>
<evidence type="ECO:0000313" key="1">
    <source>
        <dbReference type="EMBL" id="KAF7821236.1"/>
    </source>
</evidence>